<reference evidence="2 3" key="1">
    <citation type="submission" date="2018-11" db="EMBL/GenBank/DDBJ databases">
        <authorList>
            <person name="Li F."/>
        </authorList>
    </citation>
    <scope>NUCLEOTIDE SEQUENCE [LARGE SCALE GENOMIC DNA]</scope>
    <source>
        <strain evidence="2 3">Gsoil 818</strain>
    </source>
</reference>
<comment type="caution">
    <text evidence="2">The sequence shown here is derived from an EMBL/GenBank/DDBJ whole genome shotgun (WGS) entry which is preliminary data.</text>
</comment>
<proteinExistence type="predicted"/>
<evidence type="ECO:0000313" key="2">
    <source>
        <dbReference type="EMBL" id="RNM16688.1"/>
    </source>
</evidence>
<feature type="compositionally biased region" description="Polar residues" evidence="1">
    <location>
        <begin position="223"/>
        <end position="233"/>
    </location>
</feature>
<evidence type="ECO:0000256" key="1">
    <source>
        <dbReference type="SAM" id="MobiDB-lite"/>
    </source>
</evidence>
<dbReference type="InterPro" id="IPR013078">
    <property type="entry name" value="His_Pase_superF_clade-1"/>
</dbReference>
<protein>
    <submittedName>
        <fullName evidence="2">Histidine phosphatase family protein</fullName>
    </submittedName>
</protein>
<dbReference type="Proteomes" id="UP000279994">
    <property type="component" value="Unassembled WGS sequence"/>
</dbReference>
<sequence>MRTTVHLLRHGEVYNPRGILYGRAPGFVLSDRGRAMAERVAERIGDRDITHIVSSPLERAQETAAPLAKARGVVPVLDERVIESTNVFEGRPFSVSAGLLRRPSVWRHLWNPFKPSWGEPYADVAARMWAAVEDARDAAAGHEAVVVSHQLPIWICRLHAEGRRFLHDPRRRQCTLCSVTSLTFEDDELRTIGYSEPAGDLIPVAQRNATFSSGTGFEEPNDLPQQPGSQAQPRGSEATGRNPDVDPGAGR</sequence>
<dbReference type="Pfam" id="PF00300">
    <property type="entry name" value="His_Phos_1"/>
    <property type="match status" value="1"/>
</dbReference>
<dbReference type="OrthoDB" id="3215466at2"/>
<name>A0A3N0GX13_9ACTN</name>
<keyword evidence="3" id="KW-1185">Reference proteome</keyword>
<evidence type="ECO:0000313" key="3">
    <source>
        <dbReference type="Proteomes" id="UP000279994"/>
    </source>
</evidence>
<dbReference type="PANTHER" id="PTHR48100">
    <property type="entry name" value="BROAD-SPECIFICITY PHOSPHATASE YOR283W-RELATED"/>
    <property type="match status" value="1"/>
</dbReference>
<dbReference type="Gene3D" id="3.40.50.1240">
    <property type="entry name" value="Phosphoglycerate mutase-like"/>
    <property type="match status" value="1"/>
</dbReference>
<dbReference type="SUPFAM" id="SSF53254">
    <property type="entry name" value="Phosphoglycerate mutase-like"/>
    <property type="match status" value="1"/>
</dbReference>
<dbReference type="AlphaFoldDB" id="A0A3N0GX13"/>
<dbReference type="RefSeq" id="WP_123221579.1">
    <property type="nucleotide sequence ID" value="NZ_RJSF01000007.1"/>
</dbReference>
<accession>A0A3N0GX13</accession>
<dbReference type="EMBL" id="RJSF01000007">
    <property type="protein sequence ID" value="RNM16688.1"/>
    <property type="molecule type" value="Genomic_DNA"/>
</dbReference>
<dbReference type="InterPro" id="IPR050275">
    <property type="entry name" value="PGM_Phosphatase"/>
</dbReference>
<dbReference type="CDD" id="cd07067">
    <property type="entry name" value="HP_PGM_like"/>
    <property type="match status" value="1"/>
</dbReference>
<feature type="region of interest" description="Disordered" evidence="1">
    <location>
        <begin position="210"/>
        <end position="251"/>
    </location>
</feature>
<dbReference type="GO" id="GO:0016791">
    <property type="term" value="F:phosphatase activity"/>
    <property type="evidence" value="ECO:0007669"/>
    <property type="project" value="TreeGrafter"/>
</dbReference>
<dbReference type="GO" id="GO:0005737">
    <property type="term" value="C:cytoplasm"/>
    <property type="evidence" value="ECO:0007669"/>
    <property type="project" value="TreeGrafter"/>
</dbReference>
<gene>
    <name evidence="2" type="ORF">EFL26_03970</name>
</gene>
<dbReference type="InterPro" id="IPR029033">
    <property type="entry name" value="His_PPase_superfam"/>
</dbReference>
<organism evidence="2 3">
    <name type="scientific">Nocardioides pocheonensis</name>
    <dbReference type="NCBI Taxonomy" id="661485"/>
    <lineage>
        <taxon>Bacteria</taxon>
        <taxon>Bacillati</taxon>
        <taxon>Actinomycetota</taxon>
        <taxon>Actinomycetes</taxon>
        <taxon>Propionibacteriales</taxon>
        <taxon>Nocardioidaceae</taxon>
        <taxon>Nocardioides</taxon>
    </lineage>
</organism>
<dbReference type="SMART" id="SM00855">
    <property type="entry name" value="PGAM"/>
    <property type="match status" value="1"/>
</dbReference>
<dbReference type="PANTHER" id="PTHR48100:SF51">
    <property type="entry name" value="PHOSPHOGLYCERATE MUTASE"/>
    <property type="match status" value="1"/>
</dbReference>